<comment type="caution">
    <text evidence="1">The sequence shown here is derived from an EMBL/GenBank/DDBJ whole genome shotgun (WGS) entry which is preliminary data.</text>
</comment>
<proteinExistence type="predicted"/>
<dbReference type="Proteomes" id="UP000027586">
    <property type="component" value="Unassembled WGS sequence"/>
</dbReference>
<keyword evidence="2" id="KW-1185">Reference proteome</keyword>
<protein>
    <submittedName>
        <fullName evidence="1">Uncharacterized protein</fullName>
    </submittedName>
</protein>
<evidence type="ECO:0000313" key="1">
    <source>
        <dbReference type="EMBL" id="CDH58734.1"/>
    </source>
</evidence>
<evidence type="ECO:0000313" key="2">
    <source>
        <dbReference type="Proteomes" id="UP000027586"/>
    </source>
</evidence>
<gene>
    <name evidence="1" type="ORF">LCOR_09584.1</name>
</gene>
<reference evidence="1" key="1">
    <citation type="submission" date="2013-08" db="EMBL/GenBank/DDBJ databases">
        <title>Gene expansion shapes genome architecture in the human pathogen Lichtheimia corymbifera: an evolutionary genomics analysis in the ancient terrestrial Mucorales (Mucoromycotina).</title>
        <authorList>
            <person name="Schwartze V.U."/>
            <person name="Winter S."/>
            <person name="Shelest E."/>
            <person name="Marcet-Houben M."/>
            <person name="Horn F."/>
            <person name="Wehner S."/>
            <person name="Hoffmann K."/>
            <person name="Riege K."/>
            <person name="Sammeth M."/>
            <person name="Nowrousian M."/>
            <person name="Valiante V."/>
            <person name="Linde J."/>
            <person name="Jacobsen I.D."/>
            <person name="Marz M."/>
            <person name="Brakhage A.A."/>
            <person name="Gabaldon T."/>
            <person name="Bocker S."/>
            <person name="Voigt K."/>
        </authorList>
    </citation>
    <scope>NUCLEOTIDE SEQUENCE [LARGE SCALE GENOMIC DNA]</scope>
    <source>
        <strain evidence="1">FSU 9682</strain>
    </source>
</reference>
<accession>A0A068S8V8</accession>
<organism evidence="1 2">
    <name type="scientific">Lichtheimia corymbifera JMRC:FSU:9682</name>
    <dbReference type="NCBI Taxonomy" id="1263082"/>
    <lineage>
        <taxon>Eukaryota</taxon>
        <taxon>Fungi</taxon>
        <taxon>Fungi incertae sedis</taxon>
        <taxon>Mucoromycota</taxon>
        <taxon>Mucoromycotina</taxon>
        <taxon>Mucoromycetes</taxon>
        <taxon>Mucorales</taxon>
        <taxon>Lichtheimiaceae</taxon>
        <taxon>Lichtheimia</taxon>
    </lineage>
</organism>
<dbReference type="AlphaFoldDB" id="A0A068S8V8"/>
<dbReference type="VEuPathDB" id="FungiDB:LCOR_09584.1"/>
<sequence>MRASPNVGWTMTKVRSTLPKPKIAHLEPENFMQGTFDRDEQFRPHKDATLHYEDFEWQRPNVWMGTYIRWTDRARRYWPSRT</sequence>
<dbReference type="EMBL" id="CBTN010000060">
    <property type="protein sequence ID" value="CDH58734.1"/>
    <property type="molecule type" value="Genomic_DNA"/>
</dbReference>
<name>A0A068S8V8_9FUNG</name>